<dbReference type="InterPro" id="IPR052024">
    <property type="entry name" value="Methanogen_methyltrans"/>
</dbReference>
<dbReference type="AlphaFoldDB" id="A0A6J4UNA6"/>
<sequence>MADRSAAGRRGAPASLRFEEMTRTERVRAALGGEPVDRLPVCFWRHFKPEGSGRRLADASLRFFDETFDLDLVKLMPDIPYPFPRGGIREPGDWRLLEPIDRERSRFFAQRVEAVSVLRDELGFDTPVIVTIYGPLTEALAFAGRDRFLAHALEASPLVHEGLSVIAENLRAHIRDVMAAGADGVFLALQGCSADVMPAAQYRELGRPYDLLALQGAADGWLNVLHLHGERDLLLDQVLDYPVQALSWSDRRSGAGLRDVHGVTTKCLMGGWDEAGVITTGPASAILAEAQDAVRQTRGRRLILAPGCSVPDDTDERWLHAAREAADQVDLDA</sequence>
<dbReference type="GO" id="GO:0004853">
    <property type="term" value="F:uroporphyrinogen decarboxylase activity"/>
    <property type="evidence" value="ECO:0007669"/>
    <property type="project" value="InterPro"/>
</dbReference>
<dbReference type="InterPro" id="IPR038071">
    <property type="entry name" value="UROD/MetE-like_sf"/>
</dbReference>
<protein>
    <submittedName>
        <fullName evidence="2">Uroporphyrinogen decarboxylase (URO-D)</fullName>
    </submittedName>
</protein>
<dbReference type="PANTHER" id="PTHR47099:SF1">
    <property type="entry name" value="METHYLCOBAMIDE:COM METHYLTRANSFERASE MTBA"/>
    <property type="match status" value="1"/>
</dbReference>
<evidence type="ECO:0000313" key="2">
    <source>
        <dbReference type="EMBL" id="CAA9551963.1"/>
    </source>
</evidence>
<dbReference type="PANTHER" id="PTHR47099">
    <property type="entry name" value="METHYLCOBAMIDE:COM METHYLTRANSFERASE MTBA"/>
    <property type="match status" value="1"/>
</dbReference>
<dbReference type="GO" id="GO:0006779">
    <property type="term" value="P:porphyrin-containing compound biosynthetic process"/>
    <property type="evidence" value="ECO:0007669"/>
    <property type="project" value="InterPro"/>
</dbReference>
<feature type="domain" description="Uroporphyrinogen decarboxylase (URO-D)" evidence="1">
    <location>
        <begin position="82"/>
        <end position="327"/>
    </location>
</feature>
<name>A0A6J4UNA6_9BACT</name>
<organism evidence="2">
    <name type="scientific">uncultured Thermomicrobiales bacterium</name>
    <dbReference type="NCBI Taxonomy" id="1645740"/>
    <lineage>
        <taxon>Bacteria</taxon>
        <taxon>Pseudomonadati</taxon>
        <taxon>Thermomicrobiota</taxon>
        <taxon>Thermomicrobia</taxon>
        <taxon>Thermomicrobiales</taxon>
        <taxon>environmental samples</taxon>
    </lineage>
</organism>
<dbReference type="InterPro" id="IPR000257">
    <property type="entry name" value="Uroporphyrinogen_deCOase"/>
</dbReference>
<dbReference type="Pfam" id="PF01208">
    <property type="entry name" value="URO-D"/>
    <property type="match status" value="1"/>
</dbReference>
<evidence type="ECO:0000259" key="1">
    <source>
        <dbReference type="Pfam" id="PF01208"/>
    </source>
</evidence>
<gene>
    <name evidence="2" type="ORF">AVDCRST_MAG49-1869</name>
</gene>
<dbReference type="SUPFAM" id="SSF51726">
    <property type="entry name" value="UROD/MetE-like"/>
    <property type="match status" value="1"/>
</dbReference>
<dbReference type="EMBL" id="CADCWG010000124">
    <property type="protein sequence ID" value="CAA9551963.1"/>
    <property type="molecule type" value="Genomic_DNA"/>
</dbReference>
<dbReference type="Gene3D" id="3.20.20.210">
    <property type="match status" value="1"/>
</dbReference>
<reference evidence="2" key="1">
    <citation type="submission" date="2020-02" db="EMBL/GenBank/DDBJ databases">
        <authorList>
            <person name="Meier V. D."/>
        </authorList>
    </citation>
    <scope>NUCLEOTIDE SEQUENCE</scope>
    <source>
        <strain evidence="2">AVDCRST_MAG49</strain>
    </source>
</reference>
<accession>A0A6J4UNA6</accession>
<proteinExistence type="predicted"/>